<dbReference type="EMBL" id="CP022932">
    <property type="protein sequence ID" value="ASV33573.1"/>
    <property type="molecule type" value="Genomic_DNA"/>
</dbReference>
<name>A0AAC9VIL1_9ENTR</name>
<gene>
    <name evidence="1" type="ORF">CJJ18_05530</name>
</gene>
<accession>A0AAC9VIL1</accession>
<protein>
    <submittedName>
        <fullName evidence="1">Uncharacterized protein</fullName>
    </submittedName>
</protein>
<organism evidence="1 2">
    <name type="scientific">Candidatus Williamhamiltonella defendens</name>
    <dbReference type="NCBI Taxonomy" id="138072"/>
    <lineage>
        <taxon>Bacteria</taxon>
        <taxon>Pseudomonadati</taxon>
        <taxon>Pseudomonadota</taxon>
        <taxon>Gammaproteobacteria</taxon>
        <taxon>Enterobacterales</taxon>
        <taxon>Enterobacteriaceae</taxon>
        <taxon>aphid secondary symbionts</taxon>
        <taxon>Candidatus Williamhamiltonella</taxon>
    </lineage>
</organism>
<evidence type="ECO:0000313" key="1">
    <source>
        <dbReference type="EMBL" id="ASV33573.1"/>
    </source>
</evidence>
<dbReference type="AlphaFoldDB" id="A0AAC9VIL1"/>
<evidence type="ECO:0000313" key="2">
    <source>
        <dbReference type="Proteomes" id="UP000792865"/>
    </source>
</evidence>
<proteinExistence type="predicted"/>
<sequence>MKKVYIDESIKNRIFPLILLNEKNEILIVELCFINFLNLRYKFICIIIYINKKVLISVAALDMVELKFHTVQHTNMFEKPY</sequence>
<dbReference type="Proteomes" id="UP000792865">
    <property type="component" value="Chromosome"/>
</dbReference>
<reference evidence="1" key="1">
    <citation type="submission" date="2017-08" db="EMBL/GenBank/DDBJ databases">
        <title>Genome sequence of Candidatus Hamiltonella defensa from Acyrthosiphon pisum strain MI47.</title>
        <authorList>
            <person name="Patel V.A."/>
            <person name="Chevignon G."/>
            <person name="Russell J.A."/>
            <person name="Oliver K.M."/>
        </authorList>
    </citation>
    <scope>NUCLEOTIDE SEQUENCE</scope>
    <source>
        <strain evidence="1">MI47</strain>
    </source>
</reference>